<evidence type="ECO:0000256" key="1">
    <source>
        <dbReference type="SAM" id="MobiDB-lite"/>
    </source>
</evidence>
<accession>C7RMT5</accession>
<protein>
    <submittedName>
        <fullName evidence="2">Uncharacterized protein</fullName>
    </submittedName>
</protein>
<gene>
    <name evidence="2" type="ordered locus">CAP2UW1_2006</name>
</gene>
<organism evidence="2">
    <name type="scientific">Accumulibacter regalis</name>
    <dbReference type="NCBI Taxonomy" id="522306"/>
    <lineage>
        <taxon>Bacteria</taxon>
        <taxon>Pseudomonadati</taxon>
        <taxon>Pseudomonadota</taxon>
        <taxon>Betaproteobacteria</taxon>
        <taxon>Candidatus Accumulibacter</taxon>
    </lineage>
</organism>
<feature type="region of interest" description="Disordered" evidence="1">
    <location>
        <begin position="1"/>
        <end position="44"/>
    </location>
</feature>
<proteinExistence type="predicted"/>
<reference evidence="2" key="2">
    <citation type="submission" date="2009-09" db="EMBL/GenBank/DDBJ databases">
        <title>Complete sequence of chromosome of Candidatus Accumulibacter phosphatis clade IIA str. UW-1.</title>
        <authorList>
            <consortium name="US DOE Joint Genome Institute"/>
            <person name="Martin H.G."/>
            <person name="Ivanova N."/>
            <person name="Kunin V."/>
            <person name="Warnecke F."/>
            <person name="Barry K."/>
            <person name="He S."/>
            <person name="Salamov A."/>
            <person name="Szeto E."/>
            <person name="Dalin E."/>
            <person name="Pangilinan J.L."/>
            <person name="Lapidus A."/>
            <person name="Lowry S."/>
            <person name="Kyrpides N.C."/>
            <person name="McMahon K.D."/>
            <person name="Hugenholtz P."/>
        </authorList>
    </citation>
    <scope>NUCLEOTIDE SEQUENCE [LARGE SCALE GENOMIC DNA]</scope>
    <source>
        <strain evidence="2">UW-1</strain>
    </source>
</reference>
<dbReference type="OrthoDB" id="9983387at2"/>
<dbReference type="EMBL" id="CP001715">
    <property type="protein sequence ID" value="ACV35302.1"/>
    <property type="molecule type" value="Genomic_DNA"/>
</dbReference>
<evidence type="ECO:0000313" key="2">
    <source>
        <dbReference type="EMBL" id="ACV35302.1"/>
    </source>
</evidence>
<reference evidence="2" key="1">
    <citation type="submission" date="2009-08" db="EMBL/GenBank/DDBJ databases">
        <authorList>
            <consortium name="US DOE Joint Genome Institute"/>
            <person name="Lucas S."/>
            <person name="Copeland A."/>
            <person name="Lapidus A."/>
            <person name="Glavina del Rio T."/>
            <person name="Dalin E."/>
            <person name="Tice H."/>
            <person name="Bruce D."/>
            <person name="Barry K."/>
            <person name="Pitluck S."/>
            <person name="Lowry S."/>
            <person name="Larimer F."/>
            <person name="Land M."/>
            <person name="Hauser L."/>
            <person name="Kyrpides N."/>
            <person name="Ivanova N."/>
            <person name="McMahon K.D."/>
            <person name="Hugenholtz P."/>
        </authorList>
    </citation>
    <scope>NUCLEOTIDE SEQUENCE</scope>
    <source>
        <strain evidence="2">UW-1</strain>
    </source>
</reference>
<name>C7RMT5_ACCRE</name>
<dbReference type="HOGENOM" id="CLU_2127977_0_0_4"/>
<sequence>MSSPAKRSNAEALSAAAVELKRRRAARTATETPPPKPGTAKKVKTVRCSVRLPEGEYRELAKLRKRLGREGVSTKKGELVRAGLMLLALLDRTDLNAAIRDVIAPEPATHQTP</sequence>
<dbReference type="KEGG" id="app:CAP2UW1_2006"/>
<dbReference type="AlphaFoldDB" id="C7RMT5"/>
<dbReference type="STRING" id="522306.CAP2UW1_2006"/>